<dbReference type="GO" id="GO:0003676">
    <property type="term" value="F:nucleic acid binding"/>
    <property type="evidence" value="ECO:0007669"/>
    <property type="project" value="InterPro"/>
</dbReference>
<dbReference type="PROSITE" id="PS50158">
    <property type="entry name" value="ZF_CCHC"/>
    <property type="match status" value="1"/>
</dbReference>
<name>A0A9P7DMK9_9AGAM</name>
<dbReference type="GeneID" id="64603604"/>
<comment type="caution">
    <text evidence="4">The sequence shown here is derived from an EMBL/GenBank/DDBJ whole genome shotgun (WGS) entry which is preliminary data.</text>
</comment>
<dbReference type="Proteomes" id="UP000719766">
    <property type="component" value="Unassembled WGS sequence"/>
</dbReference>
<evidence type="ECO:0000259" key="2">
    <source>
        <dbReference type="PROSITE" id="PS50103"/>
    </source>
</evidence>
<dbReference type="EMBL" id="JABBWE010000013">
    <property type="protein sequence ID" value="KAG1798506.1"/>
    <property type="molecule type" value="Genomic_DNA"/>
</dbReference>
<feature type="zinc finger region" description="C3H1-type" evidence="1">
    <location>
        <begin position="280"/>
        <end position="308"/>
    </location>
</feature>
<accession>A0A9P7DMK9</accession>
<dbReference type="OrthoDB" id="2672869at2759"/>
<dbReference type="PROSITE" id="PS50103">
    <property type="entry name" value="ZF_C3H1"/>
    <property type="match status" value="1"/>
</dbReference>
<keyword evidence="5" id="KW-1185">Reference proteome</keyword>
<evidence type="ECO:0000313" key="5">
    <source>
        <dbReference type="Proteomes" id="UP000719766"/>
    </source>
</evidence>
<evidence type="ECO:0000256" key="1">
    <source>
        <dbReference type="PROSITE-ProRule" id="PRU00723"/>
    </source>
</evidence>
<reference evidence="4" key="1">
    <citation type="journal article" date="2020" name="New Phytol.">
        <title>Comparative genomics reveals dynamic genome evolution in host specialist ectomycorrhizal fungi.</title>
        <authorList>
            <person name="Lofgren L.A."/>
            <person name="Nguyen N.H."/>
            <person name="Vilgalys R."/>
            <person name="Ruytinx J."/>
            <person name="Liao H.L."/>
            <person name="Branco S."/>
            <person name="Kuo A."/>
            <person name="LaButti K."/>
            <person name="Lipzen A."/>
            <person name="Andreopoulos W."/>
            <person name="Pangilinan J."/>
            <person name="Riley R."/>
            <person name="Hundley H."/>
            <person name="Na H."/>
            <person name="Barry K."/>
            <person name="Grigoriev I.V."/>
            <person name="Stajich J.E."/>
            <person name="Kennedy P.G."/>
        </authorList>
    </citation>
    <scope>NUCLEOTIDE SEQUENCE</scope>
    <source>
        <strain evidence="4">S12</strain>
    </source>
</reference>
<protein>
    <recommendedName>
        <fullName evidence="6">CCHC-type domain-containing protein</fullName>
    </recommendedName>
</protein>
<dbReference type="InterPro" id="IPR001878">
    <property type="entry name" value="Znf_CCHC"/>
</dbReference>
<dbReference type="AlphaFoldDB" id="A0A9P7DMK9"/>
<dbReference type="RefSeq" id="XP_041163192.1">
    <property type="nucleotide sequence ID" value="XM_041309840.1"/>
</dbReference>
<dbReference type="GO" id="GO:0008270">
    <property type="term" value="F:zinc ion binding"/>
    <property type="evidence" value="ECO:0007669"/>
    <property type="project" value="UniProtKB-KW"/>
</dbReference>
<organism evidence="4 5">
    <name type="scientific">Suillus plorans</name>
    <dbReference type="NCBI Taxonomy" id="116603"/>
    <lineage>
        <taxon>Eukaryota</taxon>
        <taxon>Fungi</taxon>
        <taxon>Dikarya</taxon>
        <taxon>Basidiomycota</taxon>
        <taxon>Agaricomycotina</taxon>
        <taxon>Agaricomycetes</taxon>
        <taxon>Agaricomycetidae</taxon>
        <taxon>Boletales</taxon>
        <taxon>Suillineae</taxon>
        <taxon>Suillaceae</taxon>
        <taxon>Suillus</taxon>
    </lineage>
</organism>
<dbReference type="InterPro" id="IPR000571">
    <property type="entry name" value="Znf_CCCH"/>
</dbReference>
<evidence type="ECO:0000313" key="4">
    <source>
        <dbReference type="EMBL" id="KAG1798506.1"/>
    </source>
</evidence>
<feature type="domain" description="C3H1-type" evidence="2">
    <location>
        <begin position="280"/>
        <end position="308"/>
    </location>
</feature>
<keyword evidence="1" id="KW-0862">Zinc</keyword>
<evidence type="ECO:0000259" key="3">
    <source>
        <dbReference type="PROSITE" id="PS50158"/>
    </source>
</evidence>
<evidence type="ECO:0008006" key="6">
    <source>
        <dbReference type="Google" id="ProtNLM"/>
    </source>
</evidence>
<sequence length="324" mass="34753">MAPNHRPMPPLFPPLALFADPATVEQARAAAAALHIESKRISLPDLIPGFKANPLDAIIPPKVEEALKQYKYVPYVAITPAARLHAFRSSDEAFSFNNQGNLIAKGLDRSKERAIKFHEWLTASRAVEERITALHGASRGAAFASHHKVVSELASSHGWEIAQEYDITQRELAAQNPAHDLTGLDTNALTLVATQAAARISLVAQQIVHPPPLSPLKRAAPSEYSVGVSQTPRKKPRLHCFRCGHSGHLPGDCSAETTSAGKSVAPITATAKSRHALTAANGKHYCFNWARASSCSFGSNCTNFHGCSICNENGHGAGTCNQQA</sequence>
<proteinExistence type="predicted"/>
<keyword evidence="1" id="KW-0863">Zinc-finger</keyword>
<keyword evidence="1" id="KW-0479">Metal-binding</keyword>
<gene>
    <name evidence="4" type="ORF">HD556DRAFT_187945</name>
</gene>
<feature type="domain" description="CCHC-type" evidence="3">
    <location>
        <begin position="240"/>
        <end position="253"/>
    </location>
</feature>